<dbReference type="SMART" id="SM00184">
    <property type="entry name" value="RING"/>
    <property type="match status" value="1"/>
</dbReference>
<keyword evidence="5" id="KW-0862">Zinc</keyword>
<dbReference type="PANTHER" id="PTHR15710">
    <property type="entry name" value="E3 UBIQUITIN-PROTEIN LIGASE PRAJA"/>
    <property type="match status" value="1"/>
</dbReference>
<organism evidence="8 9">
    <name type="scientific">Vitis rotundifolia</name>
    <name type="common">Muscadine grape</name>
    <dbReference type="NCBI Taxonomy" id="103349"/>
    <lineage>
        <taxon>Eukaryota</taxon>
        <taxon>Viridiplantae</taxon>
        <taxon>Streptophyta</taxon>
        <taxon>Embryophyta</taxon>
        <taxon>Tracheophyta</taxon>
        <taxon>Spermatophyta</taxon>
        <taxon>Magnoliopsida</taxon>
        <taxon>eudicotyledons</taxon>
        <taxon>Gunneridae</taxon>
        <taxon>Pentapetalae</taxon>
        <taxon>rosids</taxon>
        <taxon>Vitales</taxon>
        <taxon>Vitaceae</taxon>
        <taxon>Viteae</taxon>
        <taxon>Vitis</taxon>
    </lineage>
</organism>
<keyword evidence="3" id="KW-0479">Metal-binding</keyword>
<comment type="caution">
    <text evidence="8">The sequence shown here is derived from an EMBL/GenBank/DDBJ whole genome shotgun (WGS) entry which is preliminary data.</text>
</comment>
<evidence type="ECO:0000256" key="3">
    <source>
        <dbReference type="ARBA" id="ARBA00022723"/>
    </source>
</evidence>
<evidence type="ECO:0000256" key="4">
    <source>
        <dbReference type="ARBA" id="ARBA00022771"/>
    </source>
</evidence>
<dbReference type="SMART" id="SM00744">
    <property type="entry name" value="RINGv"/>
    <property type="match status" value="1"/>
</dbReference>
<protein>
    <recommendedName>
        <fullName evidence="2">RING-type E3 ubiquitin transferase</fullName>
        <ecNumber evidence="2">2.3.2.27</ecNumber>
    </recommendedName>
</protein>
<evidence type="ECO:0000313" key="8">
    <source>
        <dbReference type="EMBL" id="KAJ9709233.1"/>
    </source>
</evidence>
<evidence type="ECO:0000259" key="7">
    <source>
        <dbReference type="PROSITE" id="PS50089"/>
    </source>
</evidence>
<dbReference type="Gene3D" id="3.30.40.10">
    <property type="entry name" value="Zinc/RING finger domain, C3HC4 (zinc finger)"/>
    <property type="match status" value="1"/>
</dbReference>
<evidence type="ECO:0000313" key="9">
    <source>
        <dbReference type="Proteomes" id="UP001168098"/>
    </source>
</evidence>
<dbReference type="EC" id="2.3.2.27" evidence="2"/>
<accession>A0AA39AKB3</accession>
<dbReference type="Proteomes" id="UP001168098">
    <property type="component" value="Unassembled WGS sequence"/>
</dbReference>
<keyword evidence="9" id="KW-1185">Reference proteome</keyword>
<evidence type="ECO:0000256" key="1">
    <source>
        <dbReference type="ARBA" id="ARBA00000900"/>
    </source>
</evidence>
<dbReference type="AlphaFoldDB" id="A0AA39AKB3"/>
<dbReference type="InterPro" id="IPR013083">
    <property type="entry name" value="Znf_RING/FYVE/PHD"/>
</dbReference>
<keyword evidence="4 6" id="KW-0863">Zinc-finger</keyword>
<proteinExistence type="predicted"/>
<evidence type="ECO:0000256" key="6">
    <source>
        <dbReference type="PROSITE-ProRule" id="PRU00175"/>
    </source>
</evidence>
<reference evidence="8 9" key="1">
    <citation type="journal article" date="2023" name="BMC Biotechnol.">
        <title>Vitis rotundifolia cv Carlos genome sequencing.</title>
        <authorList>
            <person name="Huff M."/>
            <person name="Hulse-Kemp A."/>
            <person name="Scheffler B."/>
            <person name="Youngblood R."/>
            <person name="Simpson S."/>
            <person name="Babiker E."/>
            <person name="Staton M."/>
        </authorList>
    </citation>
    <scope>NUCLEOTIDE SEQUENCE [LARGE SCALE GENOMIC DNA]</scope>
    <source>
        <tissue evidence="8">Leaf</tissue>
    </source>
</reference>
<dbReference type="EMBL" id="JARBHA010000001">
    <property type="protein sequence ID" value="KAJ9709233.1"/>
    <property type="molecule type" value="Genomic_DNA"/>
</dbReference>
<dbReference type="GO" id="GO:0005737">
    <property type="term" value="C:cytoplasm"/>
    <property type="evidence" value="ECO:0007669"/>
    <property type="project" value="TreeGrafter"/>
</dbReference>
<dbReference type="GO" id="GO:0008270">
    <property type="term" value="F:zinc ion binding"/>
    <property type="evidence" value="ECO:0007669"/>
    <property type="project" value="UniProtKB-KW"/>
</dbReference>
<dbReference type="CDD" id="cd16454">
    <property type="entry name" value="RING-H2_PA-TM-RING"/>
    <property type="match status" value="1"/>
</dbReference>
<evidence type="ECO:0000256" key="5">
    <source>
        <dbReference type="ARBA" id="ARBA00022833"/>
    </source>
</evidence>
<sequence length="240" mass="26850">METTHRCKHLVTKLWIPDHDPADGYSDSTSSSSVRVHLEILWQLEHQWMNIASDGAASIISRCVVRSLALQLPLFDYQVFMSDHTSHQMLSGALLSMGVDPNLHDRIIVQIVAYARSIQNLVSHMAAGMVFPLRAKIRLVTMHVRNERVLIDLATRESMIENEGRGNGMIPATEISIKALKTETILEGESCTICLEELSGGSEVTVMPCSHVFHGSCIIRWLKQSHVCPICRFEMPTCSQ</sequence>
<dbReference type="PROSITE" id="PS50089">
    <property type="entry name" value="ZF_RING_2"/>
    <property type="match status" value="1"/>
</dbReference>
<dbReference type="PANTHER" id="PTHR15710:SF217">
    <property type="entry name" value="E3 UBIQUITIN-PROTEIN LIGASE RDUF2"/>
    <property type="match status" value="1"/>
</dbReference>
<dbReference type="InterPro" id="IPR011016">
    <property type="entry name" value="Znf_RING-CH"/>
</dbReference>
<dbReference type="SUPFAM" id="SSF57850">
    <property type="entry name" value="RING/U-box"/>
    <property type="match status" value="1"/>
</dbReference>
<dbReference type="GO" id="GO:0016567">
    <property type="term" value="P:protein ubiquitination"/>
    <property type="evidence" value="ECO:0007669"/>
    <property type="project" value="TreeGrafter"/>
</dbReference>
<dbReference type="InterPro" id="IPR001841">
    <property type="entry name" value="Znf_RING"/>
</dbReference>
<evidence type="ECO:0000256" key="2">
    <source>
        <dbReference type="ARBA" id="ARBA00012483"/>
    </source>
</evidence>
<dbReference type="GO" id="GO:0061630">
    <property type="term" value="F:ubiquitin protein ligase activity"/>
    <property type="evidence" value="ECO:0007669"/>
    <property type="project" value="UniProtKB-EC"/>
</dbReference>
<name>A0AA39AKB3_VITRO</name>
<feature type="domain" description="RING-type" evidence="7">
    <location>
        <begin position="191"/>
        <end position="232"/>
    </location>
</feature>
<gene>
    <name evidence="8" type="ORF">PVL29_000944</name>
</gene>
<comment type="catalytic activity">
    <reaction evidence="1">
        <text>S-ubiquitinyl-[E2 ubiquitin-conjugating enzyme]-L-cysteine + [acceptor protein]-L-lysine = [E2 ubiquitin-conjugating enzyme]-L-cysteine + N(6)-ubiquitinyl-[acceptor protein]-L-lysine.</text>
        <dbReference type="EC" id="2.3.2.27"/>
    </reaction>
</comment>
<dbReference type="Pfam" id="PF13639">
    <property type="entry name" value="zf-RING_2"/>
    <property type="match status" value="1"/>
</dbReference>